<dbReference type="Gene3D" id="3.40.50.720">
    <property type="entry name" value="NAD(P)-binding Rossmann-like Domain"/>
    <property type="match status" value="1"/>
</dbReference>
<name>A0AAD9S472_PHOAM</name>
<dbReference type="AlphaFoldDB" id="A0AAD9S472"/>
<dbReference type="EMBL" id="JAUJFL010000011">
    <property type="protein sequence ID" value="KAK2596514.1"/>
    <property type="molecule type" value="Genomic_DNA"/>
</dbReference>
<proteinExistence type="predicted"/>
<protein>
    <submittedName>
        <fullName evidence="1">Uncharacterized protein</fullName>
    </submittedName>
</protein>
<evidence type="ECO:0000313" key="1">
    <source>
        <dbReference type="EMBL" id="KAK2596514.1"/>
    </source>
</evidence>
<sequence>MMSPLGYGPPLSSKSSFTLLDWAQKPENAAMWREVMAESPSKVTHDPFKQPEDVVTGDFAMCLNKARRFGWTGFVDTLEAIFEMFREMEHLSMLPSTQVESAIPLC</sequence>
<keyword evidence="2" id="KW-1185">Reference proteome</keyword>
<evidence type="ECO:0000313" key="2">
    <source>
        <dbReference type="Proteomes" id="UP001265746"/>
    </source>
</evidence>
<gene>
    <name evidence="1" type="ORF">N8I77_013401</name>
</gene>
<organism evidence="1 2">
    <name type="scientific">Phomopsis amygdali</name>
    <name type="common">Fusicoccum amygdali</name>
    <dbReference type="NCBI Taxonomy" id="1214568"/>
    <lineage>
        <taxon>Eukaryota</taxon>
        <taxon>Fungi</taxon>
        <taxon>Dikarya</taxon>
        <taxon>Ascomycota</taxon>
        <taxon>Pezizomycotina</taxon>
        <taxon>Sordariomycetes</taxon>
        <taxon>Sordariomycetidae</taxon>
        <taxon>Diaporthales</taxon>
        <taxon>Diaporthaceae</taxon>
        <taxon>Diaporthe</taxon>
    </lineage>
</organism>
<accession>A0AAD9S472</accession>
<dbReference type="Proteomes" id="UP001265746">
    <property type="component" value="Unassembled WGS sequence"/>
</dbReference>
<reference evidence="1" key="1">
    <citation type="submission" date="2023-06" db="EMBL/GenBank/DDBJ databases">
        <authorList>
            <person name="Noh H."/>
        </authorList>
    </citation>
    <scope>NUCLEOTIDE SEQUENCE</scope>
    <source>
        <strain evidence="1">DUCC20226</strain>
    </source>
</reference>
<comment type="caution">
    <text evidence="1">The sequence shown here is derived from an EMBL/GenBank/DDBJ whole genome shotgun (WGS) entry which is preliminary data.</text>
</comment>